<dbReference type="InterPro" id="IPR000571">
    <property type="entry name" value="Znf_CCCH"/>
</dbReference>
<feature type="region of interest" description="Disordered" evidence="5">
    <location>
        <begin position="1129"/>
        <end position="1158"/>
    </location>
</feature>
<reference evidence="7" key="2">
    <citation type="submission" date="2023-06" db="EMBL/GenBank/DDBJ databases">
        <authorList>
            <consortium name="Lawrence Berkeley National Laboratory"/>
            <person name="Mondo S.J."/>
            <person name="Hensen N."/>
            <person name="Bonometti L."/>
            <person name="Westerberg I."/>
            <person name="Brannstrom I.O."/>
            <person name="Guillou S."/>
            <person name="Cros-Aarteil S."/>
            <person name="Calhoun S."/>
            <person name="Haridas S."/>
            <person name="Kuo A."/>
            <person name="Pangilinan J."/>
            <person name="Riley R."/>
            <person name="Labutti K."/>
            <person name="Andreopoulos B."/>
            <person name="Lipzen A."/>
            <person name="Chen C."/>
            <person name="Yanf M."/>
            <person name="Daum C."/>
            <person name="Ng V."/>
            <person name="Clum A."/>
            <person name="Steindorff A."/>
            <person name="Ohm R."/>
            <person name="Martin F."/>
            <person name="Silar P."/>
            <person name="Natvig D."/>
            <person name="Lalanne C."/>
            <person name="Gautier V."/>
            <person name="Ament-Velasquez S.L."/>
            <person name="Kruys A."/>
            <person name="Hutchinson M.I."/>
            <person name="Powell A.J."/>
            <person name="Barry K."/>
            <person name="Miller A.N."/>
            <person name="Grigoriev I.V."/>
            <person name="Debuchy R."/>
            <person name="Gladieux P."/>
            <person name="Thoren M.H."/>
            <person name="Johannesson H."/>
        </authorList>
    </citation>
    <scope>NUCLEOTIDE SEQUENCE</scope>
    <source>
        <strain evidence="7">CBS 333.67</strain>
    </source>
</reference>
<evidence type="ECO:0000256" key="5">
    <source>
        <dbReference type="SAM" id="MobiDB-lite"/>
    </source>
</evidence>
<accession>A0AAJ0GXN3</accession>
<feature type="region of interest" description="Disordered" evidence="5">
    <location>
        <begin position="636"/>
        <end position="925"/>
    </location>
</feature>
<feature type="compositionally biased region" description="Low complexity" evidence="5">
    <location>
        <begin position="850"/>
        <end position="860"/>
    </location>
</feature>
<dbReference type="SUPFAM" id="SSF90229">
    <property type="entry name" value="CCCH zinc finger"/>
    <property type="match status" value="1"/>
</dbReference>
<feature type="compositionally biased region" description="Pro residues" evidence="5">
    <location>
        <begin position="1050"/>
        <end position="1059"/>
    </location>
</feature>
<feature type="compositionally biased region" description="Polar residues" evidence="5">
    <location>
        <begin position="681"/>
        <end position="714"/>
    </location>
</feature>
<keyword evidence="8" id="KW-1185">Reference proteome</keyword>
<feature type="compositionally biased region" description="Low complexity" evidence="5">
    <location>
        <begin position="755"/>
        <end position="798"/>
    </location>
</feature>
<feature type="region of interest" description="Disordered" evidence="5">
    <location>
        <begin position="1046"/>
        <end position="1078"/>
    </location>
</feature>
<evidence type="ECO:0000313" key="8">
    <source>
        <dbReference type="Proteomes" id="UP001273166"/>
    </source>
</evidence>
<dbReference type="PROSITE" id="PS50103">
    <property type="entry name" value="ZF_C3H1"/>
    <property type="match status" value="1"/>
</dbReference>
<dbReference type="Proteomes" id="UP001273166">
    <property type="component" value="Unassembled WGS sequence"/>
</dbReference>
<dbReference type="EMBL" id="JAUDZG010000002">
    <property type="protein sequence ID" value="KAK3308007.1"/>
    <property type="molecule type" value="Genomic_DNA"/>
</dbReference>
<dbReference type="GO" id="GO:0008270">
    <property type="term" value="F:zinc ion binding"/>
    <property type="evidence" value="ECO:0007669"/>
    <property type="project" value="UniProtKB-KW"/>
</dbReference>
<organism evidence="7 8">
    <name type="scientific">Chaetomium strumarium</name>
    <dbReference type="NCBI Taxonomy" id="1170767"/>
    <lineage>
        <taxon>Eukaryota</taxon>
        <taxon>Fungi</taxon>
        <taxon>Dikarya</taxon>
        <taxon>Ascomycota</taxon>
        <taxon>Pezizomycotina</taxon>
        <taxon>Sordariomycetes</taxon>
        <taxon>Sordariomycetidae</taxon>
        <taxon>Sordariales</taxon>
        <taxon>Chaetomiaceae</taxon>
        <taxon>Chaetomium</taxon>
    </lineage>
</organism>
<feature type="compositionally biased region" description="Low complexity" evidence="5">
    <location>
        <begin position="717"/>
        <end position="731"/>
    </location>
</feature>
<feature type="compositionally biased region" description="Pro residues" evidence="5">
    <location>
        <begin position="221"/>
        <end position="231"/>
    </location>
</feature>
<name>A0AAJ0GXN3_9PEZI</name>
<feature type="compositionally biased region" description="Polar residues" evidence="5">
    <location>
        <begin position="255"/>
        <end position="270"/>
    </location>
</feature>
<feature type="compositionally biased region" description="Polar residues" evidence="5">
    <location>
        <begin position="664"/>
        <end position="674"/>
    </location>
</feature>
<keyword evidence="3 4" id="KW-0862">Zinc</keyword>
<feature type="region of interest" description="Disordered" evidence="5">
    <location>
        <begin position="1397"/>
        <end position="1491"/>
    </location>
</feature>
<dbReference type="InterPro" id="IPR036855">
    <property type="entry name" value="Znf_CCCH_sf"/>
</dbReference>
<gene>
    <name evidence="7" type="ORF">B0T15DRAFT_93696</name>
</gene>
<reference evidence="7" key="1">
    <citation type="journal article" date="2023" name="Mol. Phylogenet. Evol.">
        <title>Genome-scale phylogeny and comparative genomics of the fungal order Sordariales.</title>
        <authorList>
            <person name="Hensen N."/>
            <person name="Bonometti L."/>
            <person name="Westerberg I."/>
            <person name="Brannstrom I.O."/>
            <person name="Guillou S."/>
            <person name="Cros-Aarteil S."/>
            <person name="Calhoun S."/>
            <person name="Haridas S."/>
            <person name="Kuo A."/>
            <person name="Mondo S."/>
            <person name="Pangilinan J."/>
            <person name="Riley R."/>
            <person name="LaButti K."/>
            <person name="Andreopoulos B."/>
            <person name="Lipzen A."/>
            <person name="Chen C."/>
            <person name="Yan M."/>
            <person name="Daum C."/>
            <person name="Ng V."/>
            <person name="Clum A."/>
            <person name="Steindorff A."/>
            <person name="Ohm R.A."/>
            <person name="Martin F."/>
            <person name="Silar P."/>
            <person name="Natvig D.O."/>
            <person name="Lalanne C."/>
            <person name="Gautier V."/>
            <person name="Ament-Velasquez S.L."/>
            <person name="Kruys A."/>
            <person name="Hutchinson M.I."/>
            <person name="Powell A.J."/>
            <person name="Barry K."/>
            <person name="Miller A.N."/>
            <person name="Grigoriev I.V."/>
            <person name="Debuchy R."/>
            <person name="Gladieux P."/>
            <person name="Hiltunen Thoren M."/>
            <person name="Johannesson H."/>
        </authorList>
    </citation>
    <scope>NUCLEOTIDE SEQUENCE</scope>
    <source>
        <strain evidence="7">CBS 333.67</strain>
    </source>
</reference>
<feature type="compositionally biased region" description="Polar residues" evidence="5">
    <location>
        <begin position="1410"/>
        <end position="1431"/>
    </location>
</feature>
<evidence type="ECO:0000313" key="7">
    <source>
        <dbReference type="EMBL" id="KAK3308007.1"/>
    </source>
</evidence>
<feature type="region of interest" description="Disordered" evidence="5">
    <location>
        <begin position="205"/>
        <end position="270"/>
    </location>
</feature>
<feature type="region of interest" description="Disordered" evidence="5">
    <location>
        <begin position="1220"/>
        <end position="1259"/>
    </location>
</feature>
<proteinExistence type="predicted"/>
<feature type="region of interest" description="Disordered" evidence="5">
    <location>
        <begin position="1"/>
        <end position="23"/>
    </location>
</feature>
<keyword evidence="1 4" id="KW-0479">Metal-binding</keyword>
<feature type="compositionally biased region" description="Low complexity" evidence="5">
    <location>
        <begin position="1397"/>
        <end position="1409"/>
    </location>
</feature>
<feature type="region of interest" description="Disordered" evidence="5">
    <location>
        <begin position="150"/>
        <end position="169"/>
    </location>
</feature>
<feature type="compositionally biased region" description="Low complexity" evidence="5">
    <location>
        <begin position="150"/>
        <end position="166"/>
    </location>
</feature>
<dbReference type="RefSeq" id="XP_062723787.1">
    <property type="nucleotide sequence ID" value="XM_062871468.1"/>
</dbReference>
<feature type="domain" description="C3H1-type" evidence="6">
    <location>
        <begin position="1500"/>
        <end position="1525"/>
    </location>
</feature>
<keyword evidence="2 4" id="KW-0863">Zinc-finger</keyword>
<feature type="compositionally biased region" description="Basic residues" evidence="5">
    <location>
        <begin position="916"/>
        <end position="925"/>
    </location>
</feature>
<feature type="compositionally biased region" description="Pro residues" evidence="5">
    <location>
        <begin position="1225"/>
        <end position="1235"/>
    </location>
</feature>
<feature type="compositionally biased region" description="Low complexity" evidence="5">
    <location>
        <begin position="1132"/>
        <end position="1150"/>
    </location>
</feature>
<evidence type="ECO:0000256" key="1">
    <source>
        <dbReference type="ARBA" id="ARBA00022723"/>
    </source>
</evidence>
<comment type="caution">
    <text evidence="7">The sequence shown here is derived from an EMBL/GenBank/DDBJ whole genome shotgun (WGS) entry which is preliminary data.</text>
</comment>
<protein>
    <recommendedName>
        <fullName evidence="6">C3H1-type domain-containing protein</fullName>
    </recommendedName>
</protein>
<feature type="compositionally biased region" description="Low complexity" evidence="5">
    <location>
        <begin position="1236"/>
        <end position="1259"/>
    </location>
</feature>
<evidence type="ECO:0000259" key="6">
    <source>
        <dbReference type="PROSITE" id="PS50103"/>
    </source>
</evidence>
<evidence type="ECO:0000256" key="3">
    <source>
        <dbReference type="ARBA" id="ARBA00022833"/>
    </source>
</evidence>
<feature type="zinc finger region" description="C3H1-type" evidence="4">
    <location>
        <begin position="1500"/>
        <end position="1525"/>
    </location>
</feature>
<dbReference type="GeneID" id="87890297"/>
<evidence type="ECO:0000256" key="4">
    <source>
        <dbReference type="PROSITE-ProRule" id="PRU00723"/>
    </source>
</evidence>
<feature type="compositionally biased region" description="Basic and acidic residues" evidence="5">
    <location>
        <begin position="1446"/>
        <end position="1474"/>
    </location>
</feature>
<feature type="compositionally biased region" description="Polar residues" evidence="5">
    <location>
        <begin position="311"/>
        <end position="328"/>
    </location>
</feature>
<feature type="compositionally biased region" description="Polar residues" evidence="5">
    <location>
        <begin position="232"/>
        <end position="241"/>
    </location>
</feature>
<feature type="region of interest" description="Disordered" evidence="5">
    <location>
        <begin position="307"/>
        <end position="328"/>
    </location>
</feature>
<sequence>MDQSHGEGIGSWDPASYPGEPWDHDFGGSHLAYQGGGEDNAFANPGFLAGGGLNPPPARSDNQVDLFRPFDPYYGQGGAWSDDPLAAAAPFSHDAGLGYGQAFFGDAHHPTDANQTVDTRFALAGYTQAPVAQWAGYEPRPQYENPLAAARPPAVSAPAPHGAPAPFFSGHRYQEEEHQQAPRPVHPQFAASFDGALDQPVAVTGSPRVHAQPPARDTTFPGPPRQEPPQQVPHQVAQRSGVQPAPRAAGAGQQTSDQQPVNQIQAGLHAQQSSAPIAVAGVKRGPASEPQAASAVAKKAKLLPTAAASPRSASVGSPSASTQTQPQTVSGRICSINFQDNDLLSAAEGRPGAMLPGVANLVIGAAPVRLQSRPPTIRNMTLASKGGKPPLFPQLPRGWTPAECLGNHLYAYQHATGDVDFQRADICLEIWMKRGNTEIAPDWWRKGLKDGLGKEPKRLGPPAEPLYTTIKAEEILRVHPAHVDNKHVIQNVCSEYGVFLHSRAQSLLTALKKPNEQSQEDKVDAEAQVRLAKDLLERAIVAGLQAKPVGLLAKLSSQNKLFATLINVLVNLINAGEANSSLVKGILRLYTRLTEVTSEQLMLWKMNKIRNRLEKAGDEEAKGVMATIFEMASWNDDKKAENESDSAGTVSGGGGKKAAPAQTKVLSKQSTPGNDTKKMGPSSTNKSASSTTDLRKNSSLPASSKVTAPNTGADQTAAKVPKKMPAPAAGAKRSREEDAAGAEVRSVKKPATDNSSSSSTKASSAAGKSPAGPSTKAPATKASTSTTASSSTAVPTKPRSGLLLPGKARPAQKPVPKSDPAKVDAQKSSTSKMQATKADASKSVTTKAQSTPTASGAAKSAKPKPAEATKQAPASRSIFSELMQEIDEAKKIKTPETAAKRATLPDPNETPEQRARRLRKESRRGLRVAFKSGDALVEVREFMRHPEEIAESLSMARNAATEGRYKNSEESEMMKRLHSGKGIKAFEINDRDWEELSGIDFAAHIISEQRAKTYDTRGGLRTFETEEQKLTMERESKELMVIYHNSADIPPTPRSPPYEPSLSSAGQESRLPPATPGYDEMMRRTQEWRSWGSRHASHAAQSRADLQSRPDYANYTNTLQSLQSIAESVNGQATRQPEAPAQQPAVQDPRAWYEPAAAARRDQEVVDLLHSDRVRNWQDPDPYNHELARTARRDPDPDPEVEAKVQKALADIAAIVASIPKDPPRPAQPAPPAQPVPVSQPVQQAASAPQASNAQDAQASAPDYSAAWAQYYAAQQQHQLQQHQAAHQAWYGQYQNPYTQAANPYVQAQAPQTAQQQTADPNNQVASILAALGNQQQHAAQPQHPSAADPNAPLQAIIAAITSGNQGQAAAPAPADPQSTQYVMEVVRWATAQNQGQTQAQAGQSAQQTWNSYGQNSQAYGTHGQSYGQANHQEREAYGQTYGLSQDRERDSYGRDRERERERENNNRDRDFHHRGGKGRGGGNKHDKVPDHLRGINRALIGTKTCAFWAKGQCAKGENCTFRHE</sequence>
<feature type="region of interest" description="Disordered" evidence="5">
    <location>
        <begin position="1175"/>
        <end position="1204"/>
    </location>
</feature>
<feature type="compositionally biased region" description="Low complexity" evidence="5">
    <location>
        <begin position="243"/>
        <end position="254"/>
    </location>
</feature>
<evidence type="ECO:0000256" key="2">
    <source>
        <dbReference type="ARBA" id="ARBA00022771"/>
    </source>
</evidence>